<evidence type="ECO:0000259" key="8">
    <source>
        <dbReference type="PROSITE" id="PS50045"/>
    </source>
</evidence>
<evidence type="ECO:0000259" key="9">
    <source>
        <dbReference type="PROSITE" id="PS50110"/>
    </source>
</evidence>
<dbReference type="Pfam" id="PF02954">
    <property type="entry name" value="HTH_8"/>
    <property type="match status" value="1"/>
</dbReference>
<evidence type="ECO:0000313" key="10">
    <source>
        <dbReference type="EMBL" id="MFC0686780.1"/>
    </source>
</evidence>
<dbReference type="PANTHER" id="PTHR32071:SF57">
    <property type="entry name" value="C4-DICARBOXYLATE TRANSPORT TRANSCRIPTIONAL REGULATORY PROTEIN DCTD"/>
    <property type="match status" value="1"/>
</dbReference>
<keyword evidence="5" id="KW-0804">Transcription</keyword>
<comment type="caution">
    <text evidence="10">The sequence shown here is derived from an EMBL/GenBank/DDBJ whole genome shotgun (WGS) entry which is preliminary data.</text>
</comment>
<dbReference type="InterPro" id="IPR001789">
    <property type="entry name" value="Sig_transdc_resp-reg_receiver"/>
</dbReference>
<evidence type="ECO:0000313" key="11">
    <source>
        <dbReference type="Proteomes" id="UP001589858"/>
    </source>
</evidence>
<dbReference type="Gene3D" id="1.10.8.60">
    <property type="match status" value="1"/>
</dbReference>
<dbReference type="Proteomes" id="UP001589858">
    <property type="component" value="Unassembled WGS sequence"/>
</dbReference>
<dbReference type="SMART" id="SM00448">
    <property type="entry name" value="REC"/>
    <property type="match status" value="1"/>
</dbReference>
<dbReference type="PRINTS" id="PR01590">
    <property type="entry name" value="HTHFIS"/>
</dbReference>
<dbReference type="Pfam" id="PF00072">
    <property type="entry name" value="Response_reg"/>
    <property type="match status" value="1"/>
</dbReference>
<evidence type="ECO:0000256" key="2">
    <source>
        <dbReference type="ARBA" id="ARBA00022840"/>
    </source>
</evidence>
<keyword evidence="4" id="KW-0805">Transcription regulation</keyword>
<evidence type="ECO:0000256" key="3">
    <source>
        <dbReference type="ARBA" id="ARBA00023012"/>
    </source>
</evidence>
<reference evidence="10 11" key="1">
    <citation type="submission" date="2024-09" db="EMBL/GenBank/DDBJ databases">
        <authorList>
            <person name="Sun Q."/>
            <person name="Mori K."/>
        </authorList>
    </citation>
    <scope>NUCLEOTIDE SEQUENCE [LARGE SCALE GENOMIC DNA]</scope>
    <source>
        <strain evidence="10 11">CICC 11035S</strain>
    </source>
</reference>
<dbReference type="Pfam" id="PF00158">
    <property type="entry name" value="Sigma54_activat"/>
    <property type="match status" value="1"/>
</dbReference>
<dbReference type="Gene3D" id="1.10.10.60">
    <property type="entry name" value="Homeodomain-like"/>
    <property type="match status" value="1"/>
</dbReference>
<dbReference type="Gene3D" id="3.40.50.2300">
    <property type="match status" value="1"/>
</dbReference>
<keyword evidence="2" id="KW-0067">ATP-binding</keyword>
<protein>
    <submittedName>
        <fullName evidence="10">Sigma-54-dependent transcriptional regulator</fullName>
    </submittedName>
</protein>
<dbReference type="Pfam" id="PF25601">
    <property type="entry name" value="AAA_lid_14"/>
    <property type="match status" value="1"/>
</dbReference>
<evidence type="ECO:0000256" key="4">
    <source>
        <dbReference type="ARBA" id="ARBA00023015"/>
    </source>
</evidence>
<dbReference type="PROSITE" id="PS50110">
    <property type="entry name" value="RESPONSE_REGULATORY"/>
    <property type="match status" value="1"/>
</dbReference>
<keyword evidence="6" id="KW-0597">Phosphoprotein</keyword>
<dbReference type="RefSeq" id="WP_267218581.1">
    <property type="nucleotide sequence ID" value="NZ_JAPCWC010000001.1"/>
</dbReference>
<evidence type="ECO:0000256" key="7">
    <source>
        <dbReference type="SAM" id="MobiDB-lite"/>
    </source>
</evidence>
<dbReference type="Gene3D" id="3.40.50.300">
    <property type="entry name" value="P-loop containing nucleotide triphosphate hydrolases"/>
    <property type="match status" value="1"/>
</dbReference>
<feature type="region of interest" description="Disordered" evidence="7">
    <location>
        <begin position="1"/>
        <end position="25"/>
    </location>
</feature>
<dbReference type="InterPro" id="IPR002078">
    <property type="entry name" value="Sigma_54_int"/>
</dbReference>
<evidence type="ECO:0000256" key="1">
    <source>
        <dbReference type="ARBA" id="ARBA00022741"/>
    </source>
</evidence>
<dbReference type="SUPFAM" id="SSF52172">
    <property type="entry name" value="CheY-like"/>
    <property type="match status" value="1"/>
</dbReference>
<evidence type="ECO:0000256" key="5">
    <source>
        <dbReference type="ARBA" id="ARBA00023163"/>
    </source>
</evidence>
<feature type="domain" description="Sigma-54 factor interaction" evidence="8">
    <location>
        <begin position="187"/>
        <end position="372"/>
    </location>
</feature>
<accession>A0ABV6SC02</accession>
<evidence type="ECO:0000256" key="6">
    <source>
        <dbReference type="PROSITE-ProRule" id="PRU00169"/>
    </source>
</evidence>
<dbReference type="InterPro" id="IPR002197">
    <property type="entry name" value="HTH_Fis"/>
</dbReference>
<dbReference type="PROSITE" id="PS50045">
    <property type="entry name" value="SIGMA54_INTERACT_4"/>
    <property type="match status" value="1"/>
</dbReference>
<keyword evidence="11" id="KW-1185">Reference proteome</keyword>
<dbReference type="InterPro" id="IPR011006">
    <property type="entry name" value="CheY-like_superfamily"/>
</dbReference>
<feature type="domain" description="Response regulatory" evidence="9">
    <location>
        <begin position="34"/>
        <end position="153"/>
    </location>
</feature>
<dbReference type="PANTHER" id="PTHR32071">
    <property type="entry name" value="TRANSCRIPTIONAL REGULATORY PROTEIN"/>
    <property type="match status" value="1"/>
</dbReference>
<dbReference type="InterPro" id="IPR027417">
    <property type="entry name" value="P-loop_NTPase"/>
</dbReference>
<organism evidence="10 11">
    <name type="scientific">Novosphingobium clariflavum</name>
    <dbReference type="NCBI Taxonomy" id="2029884"/>
    <lineage>
        <taxon>Bacteria</taxon>
        <taxon>Pseudomonadati</taxon>
        <taxon>Pseudomonadota</taxon>
        <taxon>Alphaproteobacteria</taxon>
        <taxon>Sphingomonadales</taxon>
        <taxon>Sphingomonadaceae</taxon>
        <taxon>Novosphingobium</taxon>
    </lineage>
</organism>
<keyword evidence="3" id="KW-0902">Two-component regulatory system</keyword>
<gene>
    <name evidence="10" type="ORF">ACFFF8_19530</name>
</gene>
<sequence>MNAGLFEGRSADDRPQADTVSANGQAGGLSSDSAILLVDDNPAVAGAMQIAFRVAGRRIETASGPEEALSRLASRRFDAILLDMNFTPGQSSGEEGLALLARIMADDPGACVLVITAHSGIRIAVAAMQAGARDFVMKPWRNGDLMAKVEAAIARGPSLGPGAVAGMAVGGDASSSSGSGGAGPVGLLGESAAMQGLRDLVRRVAPTPAGVTVTGPSGSGRMLTALAVHAASAHGGGAPRRIDVRDGSAWAGLPQGPGTVILRHPDRLGEVDQARLLDRLVPQLRCIAIVDDLGALTPAMRRRIATVEIAVPPLAQREGDAVLLARHFARLAAERFARPSPRLTAAAEEAIAATRWDDEVRGLALAIERAVLLAEDGTIDAAALAAPAAPRRAEGTASAEASFDLTDAERAMIEAALREHRHNVTHAAAALGLSRGALYRRMARHGL</sequence>
<dbReference type="SUPFAM" id="SSF52540">
    <property type="entry name" value="P-loop containing nucleoside triphosphate hydrolases"/>
    <property type="match status" value="1"/>
</dbReference>
<dbReference type="EMBL" id="JBHLTM010000075">
    <property type="protein sequence ID" value="MFC0686780.1"/>
    <property type="molecule type" value="Genomic_DNA"/>
</dbReference>
<name>A0ABV6SC02_9SPHN</name>
<feature type="modified residue" description="4-aspartylphosphate" evidence="6">
    <location>
        <position position="83"/>
    </location>
</feature>
<proteinExistence type="predicted"/>
<dbReference type="InterPro" id="IPR058031">
    <property type="entry name" value="AAA_lid_NorR"/>
</dbReference>
<dbReference type="CDD" id="cd00156">
    <property type="entry name" value="REC"/>
    <property type="match status" value="1"/>
</dbReference>
<keyword evidence="1" id="KW-0547">Nucleotide-binding</keyword>
<dbReference type="SUPFAM" id="SSF46689">
    <property type="entry name" value="Homeodomain-like"/>
    <property type="match status" value="1"/>
</dbReference>
<dbReference type="InterPro" id="IPR009057">
    <property type="entry name" value="Homeodomain-like_sf"/>
</dbReference>